<reference evidence="6 7" key="1">
    <citation type="journal article" date="2012" name="J. Bacteriol.">
        <title>Complete genome sequence of the B12-producing Shimwellia blattae strain DSM 4481, isolated from a cockroach.</title>
        <authorList>
            <person name="Brzuszkiewicz E."/>
            <person name="Waschkowitz T."/>
            <person name="Wiezer A."/>
            <person name="Daniel R."/>
        </authorList>
    </citation>
    <scope>NUCLEOTIDE SEQUENCE [LARGE SCALE GENOMIC DNA]</scope>
    <source>
        <strain evidence="7">ATCC 29907 / DSM 4481 / JCM 1650 / NBRC 105725 / CDC 9005-74</strain>
    </source>
</reference>
<dbReference type="PANTHER" id="PTHR38340">
    <property type="entry name" value="S-LAYER PROTEIN"/>
    <property type="match status" value="1"/>
</dbReference>
<dbReference type="InterPro" id="IPR049826">
    <property type="entry name" value="Ig-like_ice"/>
</dbReference>
<dbReference type="PATRIC" id="fig|630626.3.peg.3009"/>
<dbReference type="EMBL" id="CP001560">
    <property type="protein sequence ID" value="AFJ48160.1"/>
    <property type="molecule type" value="Genomic_DNA"/>
</dbReference>
<dbReference type="RefSeq" id="WP_014716155.1">
    <property type="nucleotide sequence ID" value="NC_017910.1"/>
</dbReference>
<evidence type="ECO:0000259" key="5">
    <source>
        <dbReference type="PROSITE" id="PS50234"/>
    </source>
</evidence>
<dbReference type="InterPro" id="IPR011049">
    <property type="entry name" value="Serralysin-like_metalloprot_C"/>
</dbReference>
<dbReference type="PANTHER" id="PTHR38340:SF1">
    <property type="entry name" value="S-LAYER PROTEIN"/>
    <property type="match status" value="1"/>
</dbReference>
<dbReference type="STRING" id="630626.EBL_c30900"/>
<protein>
    <recommendedName>
        <fullName evidence="5">VWFA domain-containing protein</fullName>
    </recommendedName>
</protein>
<dbReference type="CDD" id="cd00198">
    <property type="entry name" value="vWFA"/>
    <property type="match status" value="1"/>
</dbReference>
<dbReference type="GO" id="GO:0005576">
    <property type="term" value="C:extracellular region"/>
    <property type="evidence" value="ECO:0007669"/>
    <property type="project" value="UniProtKB-SubCell"/>
</dbReference>
<dbReference type="eggNOG" id="COG2911">
    <property type="taxonomic scope" value="Bacteria"/>
</dbReference>
<organism evidence="6 7">
    <name type="scientific">Shimwellia blattae (strain ATCC 29907 / DSM 4481 / JCM 1650 / NBRC 105725 / CDC 9005-74)</name>
    <name type="common">Escherichia blattae</name>
    <dbReference type="NCBI Taxonomy" id="630626"/>
    <lineage>
        <taxon>Bacteria</taxon>
        <taxon>Pseudomonadati</taxon>
        <taxon>Pseudomonadota</taxon>
        <taxon>Gammaproteobacteria</taxon>
        <taxon>Enterobacterales</taxon>
        <taxon>Enterobacteriaceae</taxon>
        <taxon>Shimwellia</taxon>
    </lineage>
</organism>
<dbReference type="Pfam" id="PF00353">
    <property type="entry name" value="HemolysinCabind"/>
    <property type="match status" value="3"/>
</dbReference>
<dbReference type="eggNOG" id="COG2304">
    <property type="taxonomic scope" value="Bacteria"/>
</dbReference>
<dbReference type="InterPro" id="IPR019960">
    <property type="entry name" value="T1SS_VCA0849"/>
</dbReference>
<name>I2BCA6_SHIBC</name>
<dbReference type="OrthoDB" id="8481600at2"/>
<dbReference type="PROSITE" id="PS00330">
    <property type="entry name" value="HEMOLYSIN_CALCIUM"/>
    <property type="match status" value="4"/>
</dbReference>
<sequence length="2682" mass="279685">MSTVIGTIKSMVGQVWIVASDGTRRQATEGEQVLRGEQVVTDQGSATVALANGKSLDIGRLSNWGDNSAVTATPEAAAPQDIAAVQQAIAEGADPTQVLEATAAGNSPVTNPLPGEAGDGGGGHTHVVLDLTGQILDPTAGYPTEGIDIAFPPPPQEETLLQPESDSYSDGGDEPPIIIPPSASITIDPIAGDNIINMHEAGAEKTRVTGSTGLDVKPGDIVTVTVNGNEYTTTVGDDGNWSVEVNTSDLLASGDVNASVTTRDEYGNEATGTADSHVGQATLEVDITINPITGDDNYLNTEELAAITREDGTVELSGTVSGDAKAGDVITVTVNGQTFDTVVGADGSSWTVQVDAGVLHEGSNDVKADITISDTAGNEVSASDHIDFVMDSVNPEVTITIDVIAGDDVLNAAESREALEISGRVSSENPDDPVVTWSDVTLVFTDGSGNEVHRVTGVSVGENSSWSTTLPPEVVEKLATGEWSVTAEVTGYDAAGNPATDDDVRPVTVDTVAPEVTITIDVIAGDDVLNAAESREALEISGRVSSENPDDPVVTWSDVTLVFTDGSGNEVHRVTGVSVGENSSWSTTLPPEVVEKLATGEWSVTAEVTGYDAAGNPATDDDVRPVTVDTVAPEVTITIDVIAGDDVLNAAESREALEISGRVSSENPDDPVVTWSDVTLVFTDGSGNEVHRVTGVSVGENSSWSTTLPPEVVEKLATGEWSVTAEVTGYDAAGNPATDDDVRPVTVDTVAPEVTITIDVIAGDDVLNAAESREALEISGRVSSENPDDPVVTWSDVTLVFTDGSGNEVHRVTGVSVGENNSWSTTLPPEVVEKLATGEWSVTAEVTGYDAAGNPATDDDERPVTVDTVAPEVTITIDVIAGDDVLNGAESREELEISGKVSSENPDDPVVTWSDVTLVFTDGSGNEVHRVTGVSVGENNSWSTTLPPEVVEKLATGEWSVTAEVTGYDAAGNPATDDDERPVTVDTVAPEVTITIDVIAGDDVLNAAESREELEISGRVSSENPDDPVVTWSDVTLVFTDGSGNEVHRVTGVSVGENNSWSTTLPPEVVEKLATGEWSVTAEVTGYDAAGNPATDDDERPVTVDTVAPEVTITIDVIAGDDVLNAAESREELEISGKVSSENPDDPVVTWSDVTLVFTDGSGNEVHRVTGVSVGENNSWSTTLPPEVVEKLATGEWSVTAEVTGYDAAGNPATDDDERPVTVDTVAPEVTITIDVIAGDDVLNAAESREELEISGRVSSENPDDPVVTWSDVTLVFTDGSGNEVHRVTGVSVGENNSWSTTLPPEVVEKLATGEWSVTAEVTGYDAAGNPATDDDERPVTVDTVAPEVTITIDVIAGDDVLNAAESREELEISGKVSSENPDDPVVTWSDVTLVFTDGSGNEVHRVTGVSVGENNSWSTTLPPEVVEKLATGEWSVTAEVTGYDAAGNPATDDDERPVTVDTVAPEVTITIDVIAGDDVLNAAESREELEISGKVSSENPDDPVVTWSDVTLVFTDGSGNEVHRVTGVSVGENNSWSTTLPPEVVEKLATGEWSVTAEVTGYDAAGNPATDDDERPVTVDTVAPEVTITIDVIAGDDVLNAAESREELEISGKVSSENPDDPVVTWSDVTLVFTDGSGNEVHRVTGVSVGENNSWSTTLPPEVVEKLATGEWSVTAEVTGYDAAGNPATDDDVRPVTVDTVAPEVTITIDVIAGDDVLNAAESREELEISGRVSSENPDDPVVTWSDVTLVFTDGSGNEVHRVTGVSVGENNSWSTTLPPEVVEKLATGEWSVTAEVTGYDAAGNPATDDDERPVTVDTVAPEVTITIDVIAGDDVLNAAESREELEISGRVSSENPDDPVVTWSDVTLVFTDGSGNEVHRVTGVSVGENNSWSTTLPPEVVEKLATGEWSVTAEVTGYDAAGNPATDDDERPVTVDTVAPEVTITIDVIAGDDVLNAAESREELEISGKVSSENPDDPVVTWSDVTLVFTDGSGNEVHRVTGVSVGENNSWSTTLPPEVVEKLATGEWSVTAEVTGYDAAGNPATDDDERPVAVDTVAPEANIIIDPITGDDVLNFDEIDEPTTTITGKVSGEASVGDIVTLTINGTDYTGKLELVDGELVYKITDVKTSDLLADTNLNIEASVVATDSAGNTTVASTDREYSIEKGGVVEGTHESDNPVTGTTDDSDIVLSDVKGNIIQQGTDYNIAFILDRSGSMNTKANGDRLTPSKQAIVDVVKELIKSNGANSGIVTIGLISFASNAKINLTIKLDDPDALTKLDKALSDINANGGTDYYEAFKSAIKWFESLNNSAENKVYFITDGAPNENTHIDDSEFAKLDVIADVEAIGIGSGVNTNTLDKFDSDGKSQANIDPKDLADAILGKDSLAPPGDDVVNAGAGNDIIFGDITSFTGPDGTTSDLESYIGKQLGLPDGTSPTAAQMHVWLSEHQAEIAELLPQEGGKDTLFGGAGNDLIFGGGGDDLLVGGDGKDALYGGYGNDILIGDGANSLSELADKLGNKSLTAQEIADAIRNDPSILNVLDDSGSNDILNGGAGDDLMFGGGGDDILRGGTGDDILTGGSGSDTFVWLKGDLGNDTITDFNEAEGDKIDLSDLLGDDFDLNHLENYIKVTEVDGNAVMEINTDGQLNNGGSVQVSITVNGASADYISDLLSTPDQTTIIL</sequence>
<dbReference type="InterPro" id="IPR013783">
    <property type="entry name" value="Ig-like_fold"/>
</dbReference>
<dbReference type="SUPFAM" id="SSF53300">
    <property type="entry name" value="vWA-like"/>
    <property type="match status" value="1"/>
</dbReference>
<dbReference type="InterPro" id="IPR050557">
    <property type="entry name" value="RTX_toxin/Mannuronan_C5-epim"/>
</dbReference>
<accession>I2BCA6</accession>
<dbReference type="InterPro" id="IPR036465">
    <property type="entry name" value="vWFA_dom_sf"/>
</dbReference>
<dbReference type="InterPro" id="IPR001343">
    <property type="entry name" value="Hemolysn_Ca-bd"/>
</dbReference>
<evidence type="ECO:0000313" key="6">
    <source>
        <dbReference type="EMBL" id="AFJ48160.1"/>
    </source>
</evidence>
<dbReference type="NCBIfam" id="TIGR03661">
    <property type="entry name" value="T1SS_VCA0849"/>
    <property type="match status" value="1"/>
</dbReference>
<dbReference type="Gene3D" id="2.60.40.10">
    <property type="entry name" value="Immunoglobulins"/>
    <property type="match status" value="17"/>
</dbReference>
<dbReference type="SUPFAM" id="SSF51120">
    <property type="entry name" value="beta-Roll"/>
    <property type="match status" value="2"/>
</dbReference>
<evidence type="ECO:0000256" key="4">
    <source>
        <dbReference type="SAM" id="MobiDB-lite"/>
    </source>
</evidence>
<gene>
    <name evidence="6" type="ordered locus">EBL_c30900</name>
</gene>
<dbReference type="NCBIfam" id="NF012196">
    <property type="entry name" value="Ig_like_ice"/>
    <property type="match status" value="16"/>
</dbReference>
<dbReference type="InterPro" id="IPR047777">
    <property type="entry name" value="LapA-like_RM"/>
</dbReference>
<dbReference type="SMART" id="SM00327">
    <property type="entry name" value="VWA"/>
    <property type="match status" value="1"/>
</dbReference>
<evidence type="ECO:0000256" key="3">
    <source>
        <dbReference type="ARBA" id="ARBA00022837"/>
    </source>
</evidence>
<comment type="subcellular location">
    <subcellularLocation>
        <location evidence="1">Secreted</location>
    </subcellularLocation>
</comment>
<dbReference type="Proteomes" id="UP000001955">
    <property type="component" value="Chromosome"/>
</dbReference>
<dbReference type="NCBIfam" id="NF033510">
    <property type="entry name" value="Ca_tandemer"/>
    <property type="match status" value="17"/>
</dbReference>
<dbReference type="PROSITE" id="PS50234">
    <property type="entry name" value="VWFA"/>
    <property type="match status" value="1"/>
</dbReference>
<feature type="domain" description="VWFA" evidence="5">
    <location>
        <begin position="2208"/>
        <end position="2395"/>
    </location>
</feature>
<dbReference type="HOGENOM" id="CLU_227755_0_0_6"/>
<keyword evidence="3" id="KW-0106">Calcium</keyword>
<dbReference type="PRINTS" id="PR00313">
    <property type="entry name" value="CABNDNGRPT"/>
</dbReference>
<dbReference type="Gene3D" id="2.150.10.10">
    <property type="entry name" value="Serralysin-like metalloprotease, C-terminal"/>
    <property type="match status" value="2"/>
</dbReference>
<dbReference type="KEGG" id="ebt:EBL_c30900"/>
<evidence type="ECO:0000256" key="2">
    <source>
        <dbReference type="ARBA" id="ARBA00022525"/>
    </source>
</evidence>
<proteinExistence type="predicted"/>
<evidence type="ECO:0000256" key="1">
    <source>
        <dbReference type="ARBA" id="ARBA00004613"/>
    </source>
</evidence>
<dbReference type="Pfam" id="PF13519">
    <property type="entry name" value="VWA_2"/>
    <property type="match status" value="1"/>
</dbReference>
<dbReference type="Gene3D" id="3.40.50.410">
    <property type="entry name" value="von Willebrand factor, type A domain"/>
    <property type="match status" value="1"/>
</dbReference>
<keyword evidence="2" id="KW-0964">Secreted</keyword>
<dbReference type="GO" id="GO:0005509">
    <property type="term" value="F:calcium ion binding"/>
    <property type="evidence" value="ECO:0007669"/>
    <property type="project" value="InterPro"/>
</dbReference>
<dbReference type="InterPro" id="IPR002035">
    <property type="entry name" value="VWF_A"/>
</dbReference>
<dbReference type="InterPro" id="IPR018511">
    <property type="entry name" value="Hemolysin-typ_Ca-bd_CS"/>
</dbReference>
<evidence type="ECO:0000313" key="7">
    <source>
        <dbReference type="Proteomes" id="UP000001955"/>
    </source>
</evidence>
<dbReference type="NCBIfam" id="NF033682">
    <property type="entry name" value="retention_LapA"/>
    <property type="match status" value="1"/>
</dbReference>
<keyword evidence="7" id="KW-1185">Reference proteome</keyword>
<feature type="region of interest" description="Disordered" evidence="4">
    <location>
        <begin position="152"/>
        <end position="175"/>
    </location>
</feature>
<dbReference type="eggNOG" id="COG2931">
    <property type="taxonomic scope" value="Bacteria"/>
</dbReference>